<dbReference type="Gene3D" id="2.180.10.10">
    <property type="entry name" value="RHS repeat-associated core"/>
    <property type="match status" value="2"/>
</dbReference>
<sequence length="1594" mass="171646">MREPTSTRAEYGLRSDAIFTGKAAAKVDFTVSERCLKTDAFDCAADKFTQANAGKWPDVPFDQYCKSGATCEGNASPSYWTRKRLTGVTTSALVDGAYQKVDSWKLEHSFPSTGDGNAPPLWLKSITRTEHTGDTPVTLPPVTFRGVQMPNRVSGAVDAIPAYNRYRVHAIDTETGGTIGITYSDPGCTAGSLPKPESNTGRCYPVIWSPPDVPAPDYEPYEDWFHSYVVTQMHEVDNTGGAPAVQTAYKYLGGLGWTKSEDEFTKPEHRTYDDRRGYGRVQVIGGTTDDSRTLTETRYFRGIDGAQVADSEGTEVTDRRAFAGMTRETATYNGVGGALVSATSHTPWRSAATASQSRSGLPALEARHTGVRKEATRTAVSGGTMRRTEVTRTFDSLGMVASASDSGDTAKSGDEQCVTTSYARNTGKNILTPVAEARTVAVSCTATPDLPGDLVSTERHYYDGATGLGAAPTKGDLTRTDENDGAGTGHVTVNKATYDQYGRQVTSIDAAGETTRVAYTPATGQAPSKTAATNALGHTETTHTDPRRGVTTAVVDANGKRTDLAYDALGRLTRAWEPGWSKADHENMPVAEFTYRVSRTEAAVVTTRTLRGDGSYATSYAFYDGLLRERETQSPAAGVKNGRVVTEQLYDTLGRVGKAYSPYHAKGAPSTTLVTGDESQVPAATENRFDGAGRPTAVLSLEFGNETKRTTTAYTGDRTTMVPPEGGTARTTVTNALGQVTERLSYTDKDRTRYIKATYAYDKHGNLAKLTDAGGNTWTWAFDARGREVRADDPDKGLTTTAYDDLDRPVRTTDARGTTLTTVYDALGRRKELKQGDELRAEWTYDTLAKGHPTADTRYIDGQAYTTEIGGYNNRYQPTSSTTTLPAATGALAGSYRWSYTYNQYTGTQQSTSHPAIGGLPSERVTTVYDADDLPTRTVAGRQTLVNNVSYDVLSRPIRTEYGIFGQRVYQTQDWDAHTGALTRHTLDGDVALRIEETRYTYDDAGNITRVSATSGQDAQKSTDNQCFTTDALRRLTDAWTTGKGDDDCSAGPSASTVGGPDAYWHTYSHDVTGNRTEEVRHAVTSGGEDITRTYTYGEPGQDAPHALRSVTTTGGPADGQRETFSYDEAGNTSSRTGGARDQALDWDAEGRLATVTEDGKTTSYLYDSDGERLMARDADGSITAYLPGGNELKATGDKVTGTRYYSHAGQNVAVRTGDGAITFLFPDHQGTALIAVAWGAGQAVTRRKQLPFGGPRASSGAWPGDRGFLSGTTDPTGTTHLGAREYDPQLGRFLSVDPLLLPEDLSQHNPYIYGNNNPVTFADPTGEAYEECVSGQYSCTNGRGGTGDLQKVEFGKNYERETRARGGTISPNYTIQKNTSYRHTYTKGSGVTTPSLEQAARSAYIEQQNRIKRERKAAEAQRKKNERDEGFWDKLKRGDMKGAAGNAWENTKETFGTWEGWKNRVLPGVGFGVCLVASAGVCTVAGAAVVATTFFGDGLTTGSWNWSASGKSLAWTLGGGYVAKTLVGGWRGAAIVRRTRVKTVYQADNVTIYGYRKVVDVGATYANVSLNTGLSMTFCGVGAASPGSTAGAC</sequence>
<organism evidence="5 6">
    <name type="scientific">Streptomyces carminius</name>
    <dbReference type="NCBI Taxonomy" id="2665496"/>
    <lineage>
        <taxon>Bacteria</taxon>
        <taxon>Bacillati</taxon>
        <taxon>Actinomycetota</taxon>
        <taxon>Actinomycetes</taxon>
        <taxon>Kitasatosporales</taxon>
        <taxon>Streptomycetaceae</taxon>
        <taxon>Streptomyces</taxon>
    </lineage>
</organism>
<proteinExistence type="predicted"/>
<accession>A0A2M8LVI0</accession>
<dbReference type="InterPro" id="IPR050708">
    <property type="entry name" value="T6SS_VgrG/RHS"/>
</dbReference>
<dbReference type="InterPro" id="IPR031325">
    <property type="entry name" value="RHS_repeat"/>
</dbReference>
<evidence type="ECO:0000259" key="4">
    <source>
        <dbReference type="Pfam" id="PF25023"/>
    </source>
</evidence>
<keyword evidence="1" id="KW-0677">Repeat</keyword>
<keyword evidence="6" id="KW-1185">Reference proteome</keyword>
<dbReference type="NCBIfam" id="TIGR01643">
    <property type="entry name" value="YD_repeat_2x"/>
    <property type="match status" value="3"/>
</dbReference>
<name>A0A2M8LVI0_9ACTN</name>
<evidence type="ECO:0000256" key="1">
    <source>
        <dbReference type="ARBA" id="ARBA00022737"/>
    </source>
</evidence>
<evidence type="ECO:0000256" key="2">
    <source>
        <dbReference type="SAM" id="Coils"/>
    </source>
</evidence>
<dbReference type="Pfam" id="PF05593">
    <property type="entry name" value="RHS_repeat"/>
    <property type="match status" value="1"/>
</dbReference>
<dbReference type="InterPro" id="IPR022385">
    <property type="entry name" value="Rhs_assc_core"/>
</dbReference>
<evidence type="ECO:0000313" key="6">
    <source>
        <dbReference type="Proteomes" id="UP000230407"/>
    </source>
</evidence>
<feature type="domain" description="Teneurin-like YD-shell" evidence="4">
    <location>
        <begin position="1123"/>
        <end position="1320"/>
    </location>
</feature>
<feature type="coiled-coil region" evidence="2">
    <location>
        <begin position="1402"/>
        <end position="1429"/>
    </location>
</feature>
<keyword evidence="2" id="KW-0175">Coiled coil</keyword>
<evidence type="ECO:0000256" key="3">
    <source>
        <dbReference type="SAM" id="MobiDB-lite"/>
    </source>
</evidence>
<dbReference type="Proteomes" id="UP000230407">
    <property type="component" value="Unassembled WGS sequence"/>
</dbReference>
<reference evidence="5 6" key="1">
    <citation type="submission" date="2017-11" db="EMBL/GenBank/DDBJ databases">
        <title>Streptomyces carmine sp. nov., a novel actinomycete isolated from Sophora alopecuroides in Xinjiang, China.</title>
        <authorList>
            <person name="Wang Y."/>
            <person name="Luo X."/>
            <person name="Wan C."/>
            <person name="Zhang L."/>
        </authorList>
    </citation>
    <scope>NUCLEOTIDE SEQUENCE [LARGE SCALE GENOMIC DNA]</scope>
    <source>
        <strain evidence="5 6">TRM SA0054</strain>
    </source>
</reference>
<protein>
    <recommendedName>
        <fullName evidence="4">Teneurin-like YD-shell domain-containing protein</fullName>
    </recommendedName>
</protein>
<feature type="region of interest" description="Disordered" evidence="3">
    <location>
        <begin position="1113"/>
        <end position="1142"/>
    </location>
</feature>
<dbReference type="InterPro" id="IPR056823">
    <property type="entry name" value="TEN-like_YD-shell"/>
</dbReference>
<comment type="caution">
    <text evidence="5">The sequence shown here is derived from an EMBL/GenBank/DDBJ whole genome shotgun (WGS) entry which is preliminary data.</text>
</comment>
<dbReference type="EMBL" id="PGGW01000060">
    <property type="protein sequence ID" value="PJE95919.1"/>
    <property type="molecule type" value="Genomic_DNA"/>
</dbReference>
<dbReference type="PANTHER" id="PTHR32305:SF17">
    <property type="entry name" value="TRNA NUCLEASE WAPA"/>
    <property type="match status" value="1"/>
</dbReference>
<dbReference type="Pfam" id="PF25023">
    <property type="entry name" value="TEN_YD-shell"/>
    <property type="match status" value="1"/>
</dbReference>
<gene>
    <name evidence="5" type="ORF">CUT44_19080</name>
</gene>
<dbReference type="NCBIfam" id="TIGR03696">
    <property type="entry name" value="Rhs_assc_core"/>
    <property type="match status" value="1"/>
</dbReference>
<evidence type="ECO:0000313" key="5">
    <source>
        <dbReference type="EMBL" id="PJE95919.1"/>
    </source>
</evidence>
<dbReference type="PANTHER" id="PTHR32305">
    <property type="match status" value="1"/>
</dbReference>
<dbReference type="InterPro" id="IPR006530">
    <property type="entry name" value="YD"/>
</dbReference>